<keyword evidence="3" id="KW-1185">Reference proteome</keyword>
<dbReference type="Proteomes" id="UP000005239">
    <property type="component" value="Unassembled WGS sequence"/>
</dbReference>
<feature type="compositionally biased region" description="Low complexity" evidence="1">
    <location>
        <begin position="145"/>
        <end position="157"/>
    </location>
</feature>
<accession>A0A8R1Z3U5</accession>
<sequence length="171" mass="19293">MEEDEQKRWRQVEISSFGDWGEGWDVVGRARGFSNPMVNWEEGPDTPITGDTGKVGSCCSAFALSLTSRAFSIRSPMLDRMINLIMSRGSKLHCLRNIAYQSRIFHSFSDVGPDDQPDNVQWKRREIELVPGIGMRRPRSSRQYPLPSTLTTSATTAIGSKKRTKSNNMVH</sequence>
<organism evidence="2 3">
    <name type="scientific">Pristionchus pacificus</name>
    <name type="common">Parasitic nematode worm</name>
    <dbReference type="NCBI Taxonomy" id="54126"/>
    <lineage>
        <taxon>Eukaryota</taxon>
        <taxon>Metazoa</taxon>
        <taxon>Ecdysozoa</taxon>
        <taxon>Nematoda</taxon>
        <taxon>Chromadorea</taxon>
        <taxon>Rhabditida</taxon>
        <taxon>Rhabditina</taxon>
        <taxon>Diplogasteromorpha</taxon>
        <taxon>Diplogasteroidea</taxon>
        <taxon>Neodiplogasteridae</taxon>
        <taxon>Pristionchus</taxon>
    </lineage>
</organism>
<accession>A0A2A6BIF5</accession>
<evidence type="ECO:0000256" key="1">
    <source>
        <dbReference type="SAM" id="MobiDB-lite"/>
    </source>
</evidence>
<evidence type="ECO:0000313" key="2">
    <source>
        <dbReference type="EnsemblMetazoa" id="PPA45366.1"/>
    </source>
</evidence>
<dbReference type="EnsemblMetazoa" id="PPA45366.1">
    <property type="protein sequence ID" value="PPA45366.1"/>
    <property type="gene ID" value="WBGene00283735"/>
</dbReference>
<gene>
    <name evidence="2" type="primary">WBGene00283735</name>
</gene>
<reference evidence="3" key="1">
    <citation type="journal article" date="2008" name="Nat. Genet.">
        <title>The Pristionchus pacificus genome provides a unique perspective on nematode lifestyle and parasitism.</title>
        <authorList>
            <person name="Dieterich C."/>
            <person name="Clifton S.W."/>
            <person name="Schuster L.N."/>
            <person name="Chinwalla A."/>
            <person name="Delehaunty K."/>
            <person name="Dinkelacker I."/>
            <person name="Fulton L."/>
            <person name="Fulton R."/>
            <person name="Godfrey J."/>
            <person name="Minx P."/>
            <person name="Mitreva M."/>
            <person name="Roeseler W."/>
            <person name="Tian H."/>
            <person name="Witte H."/>
            <person name="Yang S.P."/>
            <person name="Wilson R.K."/>
            <person name="Sommer R.J."/>
        </authorList>
    </citation>
    <scope>NUCLEOTIDE SEQUENCE [LARGE SCALE GENOMIC DNA]</scope>
    <source>
        <strain evidence="3">PS312</strain>
    </source>
</reference>
<proteinExistence type="predicted"/>
<dbReference type="AlphaFoldDB" id="A0A2A6BIF5"/>
<protein>
    <submittedName>
        <fullName evidence="2">Uncharacterized protein</fullName>
    </submittedName>
</protein>
<name>A0A2A6BIF5_PRIPA</name>
<reference evidence="2" key="2">
    <citation type="submission" date="2022-06" db="UniProtKB">
        <authorList>
            <consortium name="EnsemblMetazoa"/>
        </authorList>
    </citation>
    <scope>IDENTIFICATION</scope>
    <source>
        <strain evidence="2">PS312</strain>
    </source>
</reference>
<feature type="region of interest" description="Disordered" evidence="1">
    <location>
        <begin position="136"/>
        <end position="171"/>
    </location>
</feature>
<evidence type="ECO:0000313" key="3">
    <source>
        <dbReference type="Proteomes" id="UP000005239"/>
    </source>
</evidence>